<keyword evidence="3" id="KW-1185">Reference proteome</keyword>
<dbReference type="EMBL" id="JANPWB010000011">
    <property type="protein sequence ID" value="KAJ1131740.1"/>
    <property type="molecule type" value="Genomic_DNA"/>
</dbReference>
<protein>
    <submittedName>
        <fullName evidence="2">Uncharacterized protein</fullName>
    </submittedName>
</protein>
<evidence type="ECO:0000313" key="2">
    <source>
        <dbReference type="EMBL" id="KAJ1131740.1"/>
    </source>
</evidence>
<accession>A0AAV7PXN0</accession>
<organism evidence="2 3">
    <name type="scientific">Pleurodeles waltl</name>
    <name type="common">Iberian ribbed newt</name>
    <dbReference type="NCBI Taxonomy" id="8319"/>
    <lineage>
        <taxon>Eukaryota</taxon>
        <taxon>Metazoa</taxon>
        <taxon>Chordata</taxon>
        <taxon>Craniata</taxon>
        <taxon>Vertebrata</taxon>
        <taxon>Euteleostomi</taxon>
        <taxon>Amphibia</taxon>
        <taxon>Batrachia</taxon>
        <taxon>Caudata</taxon>
        <taxon>Salamandroidea</taxon>
        <taxon>Salamandridae</taxon>
        <taxon>Pleurodelinae</taxon>
        <taxon>Pleurodeles</taxon>
    </lineage>
</organism>
<evidence type="ECO:0000313" key="3">
    <source>
        <dbReference type="Proteomes" id="UP001066276"/>
    </source>
</evidence>
<feature type="region of interest" description="Disordered" evidence="1">
    <location>
        <begin position="57"/>
        <end position="81"/>
    </location>
</feature>
<comment type="caution">
    <text evidence="2">The sequence shown here is derived from an EMBL/GenBank/DDBJ whole genome shotgun (WGS) entry which is preliminary data.</text>
</comment>
<evidence type="ECO:0000256" key="1">
    <source>
        <dbReference type="SAM" id="MobiDB-lite"/>
    </source>
</evidence>
<dbReference type="Proteomes" id="UP001066276">
    <property type="component" value="Chromosome 7"/>
</dbReference>
<reference evidence="2" key="1">
    <citation type="journal article" date="2022" name="bioRxiv">
        <title>Sequencing and chromosome-scale assembly of the giantPleurodeles waltlgenome.</title>
        <authorList>
            <person name="Brown T."/>
            <person name="Elewa A."/>
            <person name="Iarovenko S."/>
            <person name="Subramanian E."/>
            <person name="Araus A.J."/>
            <person name="Petzold A."/>
            <person name="Susuki M."/>
            <person name="Suzuki K.-i.T."/>
            <person name="Hayashi T."/>
            <person name="Toyoda A."/>
            <person name="Oliveira C."/>
            <person name="Osipova E."/>
            <person name="Leigh N.D."/>
            <person name="Simon A."/>
            <person name="Yun M.H."/>
        </authorList>
    </citation>
    <scope>NUCLEOTIDE SEQUENCE</scope>
    <source>
        <strain evidence="2">20211129_DDA</strain>
        <tissue evidence="2">Liver</tissue>
    </source>
</reference>
<gene>
    <name evidence="2" type="ORF">NDU88_010073</name>
</gene>
<dbReference type="AlphaFoldDB" id="A0AAV7PXN0"/>
<name>A0AAV7PXN0_PLEWA</name>
<proteinExistence type="predicted"/>
<sequence length="112" mass="12556">MGCCGDRGLAQQSASWERGVVAEAYPCDRSWSYFFEQSEEVWRWLEMWDKAALGRPTGARGVVNRTSGADGSDWWNHEGERTTDFKDQGVVDVPGPRVEIQQDGTMAVVPDE</sequence>